<dbReference type="PRINTS" id="PR00899">
    <property type="entry name" value="GPCRSTE3"/>
</dbReference>
<dbReference type="AlphaFoldDB" id="A0A4Y7SDJ8"/>
<dbReference type="PRINTS" id="PR00901">
    <property type="entry name" value="PHEROMONEBAR"/>
</dbReference>
<dbReference type="Proteomes" id="UP000298030">
    <property type="component" value="Unassembled WGS sequence"/>
</dbReference>
<sequence length="451" mass="49402">MSTAPGPIPNPVFSTFAFLGFLACAIPFPWHLEAWNTGTCLYMFWAGLGCLNMFVNSIVWNGNAINWAPVWCDISSRIILGVSFGIPAASLCINRRLYRIASVQAVTVSRAEKRRAVMVDLAIGLAYPCLMIALQYIVQGHRFNIFEDIGCFPFTYNTPPAFVLVHVQPLLVGVISFIYCVLSIRLFYKRHAQFNEFLSSHKNLNTSRYLRLMMLAGIEMIATIPLASWVIANNVKAGVAPWLGWNDTHYGFSRVDQFPAMFWRRIPGNVAGLEFTRWIPVICAFVFFGFFGFADEARKNYRSAVETVAKKMGYSTFTLTGTRTASSSTSTVDGGMSRSGMSSSGKIKPVAPVFIHTDMLTRPRSFASLTDVSVSFNDAGGLLDEKEKGSFSPDASIGGLTMAEINGVAVDYNSDAISSVPSSGPSSPTSSPSLSRQPSRNSIHISDRSAV</sequence>
<evidence type="ECO:0000256" key="9">
    <source>
        <dbReference type="ARBA" id="ARBA00023224"/>
    </source>
</evidence>
<evidence type="ECO:0000256" key="1">
    <source>
        <dbReference type="ARBA" id="ARBA00004141"/>
    </source>
</evidence>
<keyword evidence="3" id="KW-0589">Pheromone response</keyword>
<evidence type="ECO:0000256" key="6">
    <source>
        <dbReference type="ARBA" id="ARBA00023040"/>
    </source>
</evidence>
<reference evidence="12 14" key="1">
    <citation type="journal article" date="2019" name="Nat. Ecol. Evol.">
        <title>Megaphylogeny resolves global patterns of mushroom evolution.</title>
        <authorList>
            <person name="Varga T."/>
            <person name="Krizsan K."/>
            <person name="Foldi C."/>
            <person name="Dima B."/>
            <person name="Sanchez-Garcia M."/>
            <person name="Sanchez-Ramirez S."/>
            <person name="Szollosi G.J."/>
            <person name="Szarkandi J.G."/>
            <person name="Papp V."/>
            <person name="Albert L."/>
            <person name="Andreopoulos W."/>
            <person name="Angelini C."/>
            <person name="Antonin V."/>
            <person name="Barry K.W."/>
            <person name="Bougher N.L."/>
            <person name="Buchanan P."/>
            <person name="Buyck B."/>
            <person name="Bense V."/>
            <person name="Catcheside P."/>
            <person name="Chovatia M."/>
            <person name="Cooper J."/>
            <person name="Damon W."/>
            <person name="Desjardin D."/>
            <person name="Finy P."/>
            <person name="Geml J."/>
            <person name="Haridas S."/>
            <person name="Hughes K."/>
            <person name="Justo A."/>
            <person name="Karasinski D."/>
            <person name="Kautmanova I."/>
            <person name="Kiss B."/>
            <person name="Kocsube S."/>
            <person name="Kotiranta H."/>
            <person name="LaButti K.M."/>
            <person name="Lechner B.E."/>
            <person name="Liimatainen K."/>
            <person name="Lipzen A."/>
            <person name="Lukacs Z."/>
            <person name="Mihaltcheva S."/>
            <person name="Morgado L.N."/>
            <person name="Niskanen T."/>
            <person name="Noordeloos M.E."/>
            <person name="Ohm R.A."/>
            <person name="Ortiz-Santana B."/>
            <person name="Ovrebo C."/>
            <person name="Racz N."/>
            <person name="Riley R."/>
            <person name="Savchenko A."/>
            <person name="Shiryaev A."/>
            <person name="Soop K."/>
            <person name="Spirin V."/>
            <person name="Szebenyi C."/>
            <person name="Tomsovsky M."/>
            <person name="Tulloss R.E."/>
            <person name="Uehling J."/>
            <person name="Grigoriev I.V."/>
            <person name="Vagvolgyi C."/>
            <person name="Papp T."/>
            <person name="Martin F.M."/>
            <person name="Miettinen O."/>
            <person name="Hibbett D.S."/>
            <person name="Nagy L.G."/>
        </authorList>
    </citation>
    <scope>NUCLEOTIDE SEQUENCE [LARGE SCALE GENOMIC DNA]</scope>
    <source>
        <strain evidence="12 14">FP101781</strain>
    </source>
</reference>
<evidence type="ECO:0000256" key="5">
    <source>
        <dbReference type="ARBA" id="ARBA00022989"/>
    </source>
</evidence>
<dbReference type="GO" id="GO:0000750">
    <property type="term" value="P:pheromone-dependent signal transduction involved in conjugation with cellular fusion"/>
    <property type="evidence" value="ECO:0007669"/>
    <property type="project" value="TreeGrafter"/>
</dbReference>
<comment type="caution">
    <text evidence="12">The sequence shown here is derived from an EMBL/GenBank/DDBJ whole genome shotgun (WGS) entry which is preliminary data.</text>
</comment>
<evidence type="ECO:0000256" key="10">
    <source>
        <dbReference type="SAM" id="MobiDB-lite"/>
    </source>
</evidence>
<dbReference type="GO" id="GO:0004934">
    <property type="term" value="F:mating-type alpha-factor pheromone receptor activity"/>
    <property type="evidence" value="ECO:0007669"/>
    <property type="project" value="InterPro"/>
</dbReference>
<feature type="transmembrane region" description="Helical" evidence="11">
    <location>
        <begin position="12"/>
        <end position="30"/>
    </location>
</feature>
<gene>
    <name evidence="13" type="ORF">FA13DRAFT_1457717</name>
    <name evidence="12" type="ORF">FA13DRAFT_1718633</name>
</gene>
<keyword evidence="5 11" id="KW-1133">Transmembrane helix</keyword>
<dbReference type="PANTHER" id="PTHR28097">
    <property type="entry name" value="PHEROMONE A FACTOR RECEPTOR"/>
    <property type="match status" value="1"/>
</dbReference>
<evidence type="ECO:0000313" key="13">
    <source>
        <dbReference type="EMBL" id="TEB23052.1"/>
    </source>
</evidence>
<comment type="subcellular location">
    <subcellularLocation>
        <location evidence="1">Membrane</location>
        <topology evidence="1">Multi-pass membrane protein</topology>
    </subcellularLocation>
</comment>
<organism evidence="12 14">
    <name type="scientific">Coprinellus micaceus</name>
    <name type="common">Glistening ink-cap mushroom</name>
    <name type="synonym">Coprinus micaceus</name>
    <dbReference type="NCBI Taxonomy" id="71717"/>
    <lineage>
        <taxon>Eukaryota</taxon>
        <taxon>Fungi</taxon>
        <taxon>Dikarya</taxon>
        <taxon>Basidiomycota</taxon>
        <taxon>Agaricomycotina</taxon>
        <taxon>Agaricomycetes</taxon>
        <taxon>Agaricomycetidae</taxon>
        <taxon>Agaricales</taxon>
        <taxon>Agaricineae</taxon>
        <taxon>Psathyrellaceae</taxon>
        <taxon>Coprinellus</taxon>
    </lineage>
</organism>
<feature type="transmembrane region" description="Helical" evidence="11">
    <location>
        <begin position="74"/>
        <end position="94"/>
    </location>
</feature>
<protein>
    <submittedName>
        <fullName evidence="12">Pheromone B alpha 1 receptor</fullName>
    </submittedName>
</protein>
<evidence type="ECO:0000256" key="3">
    <source>
        <dbReference type="ARBA" id="ARBA00022507"/>
    </source>
</evidence>
<evidence type="ECO:0000256" key="11">
    <source>
        <dbReference type="SAM" id="Phobius"/>
    </source>
</evidence>
<dbReference type="EMBL" id="QPFP01000182">
    <property type="protein sequence ID" value="TEB19611.1"/>
    <property type="molecule type" value="Genomic_DNA"/>
</dbReference>
<dbReference type="InterPro" id="IPR001499">
    <property type="entry name" value="GPCR_STE3"/>
</dbReference>
<accession>A0A4Y7SDJ8</accession>
<dbReference type="PANTHER" id="PTHR28097:SF1">
    <property type="entry name" value="PHEROMONE A FACTOR RECEPTOR"/>
    <property type="match status" value="1"/>
</dbReference>
<keyword evidence="4 11" id="KW-0812">Transmembrane</keyword>
<feature type="transmembrane region" description="Helical" evidence="11">
    <location>
        <begin position="42"/>
        <end position="62"/>
    </location>
</feature>
<dbReference type="EMBL" id="QPFP01000082">
    <property type="protein sequence ID" value="TEB23052.1"/>
    <property type="molecule type" value="Genomic_DNA"/>
</dbReference>
<proteinExistence type="inferred from homology"/>
<comment type="similarity">
    <text evidence="2">Belongs to the G-protein coupled receptor 4 family.</text>
</comment>
<feature type="transmembrane region" description="Helical" evidence="11">
    <location>
        <begin position="209"/>
        <end position="232"/>
    </location>
</feature>
<evidence type="ECO:0000256" key="2">
    <source>
        <dbReference type="ARBA" id="ARBA00011085"/>
    </source>
</evidence>
<evidence type="ECO:0000313" key="14">
    <source>
        <dbReference type="Proteomes" id="UP000298030"/>
    </source>
</evidence>
<feature type="region of interest" description="Disordered" evidence="10">
    <location>
        <begin position="415"/>
        <end position="451"/>
    </location>
</feature>
<keyword evidence="9" id="KW-0807">Transducer</keyword>
<evidence type="ECO:0000256" key="8">
    <source>
        <dbReference type="ARBA" id="ARBA00023170"/>
    </source>
</evidence>
<feature type="transmembrane region" description="Helical" evidence="11">
    <location>
        <begin position="275"/>
        <end position="294"/>
    </location>
</feature>
<keyword evidence="8 12" id="KW-0675">Receptor</keyword>
<evidence type="ECO:0000256" key="4">
    <source>
        <dbReference type="ARBA" id="ARBA00022692"/>
    </source>
</evidence>
<dbReference type="GO" id="GO:0005886">
    <property type="term" value="C:plasma membrane"/>
    <property type="evidence" value="ECO:0007669"/>
    <property type="project" value="TreeGrafter"/>
</dbReference>
<feature type="transmembrane region" description="Helical" evidence="11">
    <location>
        <begin position="170"/>
        <end position="188"/>
    </location>
</feature>
<keyword evidence="6" id="KW-0297">G-protein coupled receptor</keyword>
<keyword evidence="14" id="KW-1185">Reference proteome</keyword>
<evidence type="ECO:0000313" key="12">
    <source>
        <dbReference type="EMBL" id="TEB19611.1"/>
    </source>
</evidence>
<dbReference type="InterPro" id="IPR000481">
    <property type="entry name" value="GPCR_Pheromne_B_alpha_rcpt"/>
</dbReference>
<feature type="compositionally biased region" description="Low complexity" evidence="10">
    <location>
        <begin position="415"/>
        <end position="442"/>
    </location>
</feature>
<dbReference type="OrthoDB" id="2874149at2759"/>
<dbReference type="CDD" id="cd14966">
    <property type="entry name" value="7tmD_STE3"/>
    <property type="match status" value="1"/>
</dbReference>
<evidence type="ECO:0000256" key="7">
    <source>
        <dbReference type="ARBA" id="ARBA00023136"/>
    </source>
</evidence>
<name>A0A4Y7SDJ8_COPMI</name>
<keyword evidence="7 11" id="KW-0472">Membrane</keyword>
<feature type="transmembrane region" description="Helical" evidence="11">
    <location>
        <begin position="115"/>
        <end position="138"/>
    </location>
</feature>
<dbReference type="Pfam" id="PF02076">
    <property type="entry name" value="STE3"/>
    <property type="match status" value="1"/>
</dbReference>